<dbReference type="eggNOG" id="COG0749">
    <property type="taxonomic scope" value="Bacteria"/>
</dbReference>
<feature type="domain" description="5'-3' exonuclease" evidence="19">
    <location>
        <begin position="25"/>
        <end position="287"/>
    </location>
</feature>
<evidence type="ECO:0000259" key="19">
    <source>
        <dbReference type="SMART" id="SM00475"/>
    </source>
</evidence>
<keyword evidence="8 16" id="KW-0227">DNA damage</keyword>
<dbReference type="PANTHER" id="PTHR10133:SF27">
    <property type="entry name" value="DNA POLYMERASE NU"/>
    <property type="match status" value="1"/>
</dbReference>
<dbReference type="InterPro" id="IPR002562">
    <property type="entry name" value="3'-5'_exonuclease_dom"/>
</dbReference>
<dbReference type="SMART" id="SM00474">
    <property type="entry name" value="35EXOc"/>
    <property type="match status" value="1"/>
</dbReference>
<evidence type="ECO:0000256" key="14">
    <source>
        <dbReference type="ARBA" id="ARBA00049244"/>
    </source>
</evidence>
<evidence type="ECO:0000256" key="8">
    <source>
        <dbReference type="ARBA" id="ARBA00022763"/>
    </source>
</evidence>
<evidence type="ECO:0000256" key="16">
    <source>
        <dbReference type="RuleBase" id="RU004460"/>
    </source>
</evidence>
<dbReference type="InterPro" id="IPR036279">
    <property type="entry name" value="5-3_exonuclease_C_sf"/>
</dbReference>
<dbReference type="FunFam" id="1.10.150.20:FF:000002">
    <property type="entry name" value="DNA polymerase I"/>
    <property type="match status" value="1"/>
</dbReference>
<dbReference type="EC" id="2.7.7.7" evidence="2 15"/>
<dbReference type="FunFam" id="1.20.1060.10:FF:000001">
    <property type="entry name" value="DNA polymerase I"/>
    <property type="match status" value="1"/>
</dbReference>
<dbReference type="GO" id="GO:0003887">
    <property type="term" value="F:DNA-directed DNA polymerase activity"/>
    <property type="evidence" value="ECO:0007669"/>
    <property type="project" value="UniProtKB-UniRule"/>
</dbReference>
<dbReference type="CDD" id="cd08637">
    <property type="entry name" value="DNA_pol_A_pol_I_C"/>
    <property type="match status" value="1"/>
</dbReference>
<dbReference type="GO" id="GO:0006302">
    <property type="term" value="P:double-strand break repair"/>
    <property type="evidence" value="ECO:0007669"/>
    <property type="project" value="TreeGrafter"/>
</dbReference>
<evidence type="ECO:0000259" key="20">
    <source>
        <dbReference type="SMART" id="SM00482"/>
    </source>
</evidence>
<dbReference type="Gene3D" id="1.20.1060.10">
    <property type="entry name" value="Taq DNA Polymerase, Chain T, domain 4"/>
    <property type="match status" value="1"/>
</dbReference>
<keyword evidence="11 16" id="KW-0239">DNA-directed DNA polymerase</keyword>
<dbReference type="AlphaFoldDB" id="W8ETE5"/>
<dbReference type="InterPro" id="IPR019760">
    <property type="entry name" value="DNA-dir_DNA_pol_A_CS"/>
</dbReference>
<keyword evidence="6 16" id="KW-0235">DNA replication</keyword>
<dbReference type="SUPFAM" id="SSF56672">
    <property type="entry name" value="DNA/RNA polymerases"/>
    <property type="match status" value="1"/>
</dbReference>
<comment type="catalytic activity">
    <reaction evidence="14 16">
        <text>DNA(n) + a 2'-deoxyribonucleoside 5'-triphosphate = DNA(n+1) + diphosphate</text>
        <dbReference type="Rhea" id="RHEA:22508"/>
        <dbReference type="Rhea" id="RHEA-COMP:17339"/>
        <dbReference type="Rhea" id="RHEA-COMP:17340"/>
        <dbReference type="ChEBI" id="CHEBI:33019"/>
        <dbReference type="ChEBI" id="CHEBI:61560"/>
        <dbReference type="ChEBI" id="CHEBI:173112"/>
        <dbReference type="EC" id="2.7.7.7"/>
    </reaction>
</comment>
<evidence type="ECO:0000256" key="9">
    <source>
        <dbReference type="ARBA" id="ARBA00022801"/>
    </source>
</evidence>
<proteinExistence type="inferred from homology"/>
<dbReference type="SMART" id="SM00482">
    <property type="entry name" value="POLAc"/>
    <property type="match status" value="1"/>
</dbReference>
<dbReference type="InterPro" id="IPR001098">
    <property type="entry name" value="DNA-dir_DNA_pol_A_palm_dom"/>
</dbReference>
<evidence type="ECO:0000256" key="13">
    <source>
        <dbReference type="ARBA" id="ARBA00023204"/>
    </source>
</evidence>
<dbReference type="NCBIfam" id="TIGR00593">
    <property type="entry name" value="pola"/>
    <property type="match status" value="1"/>
</dbReference>
<evidence type="ECO:0000256" key="1">
    <source>
        <dbReference type="ARBA" id="ARBA00007705"/>
    </source>
</evidence>
<evidence type="ECO:0000256" key="3">
    <source>
        <dbReference type="ARBA" id="ARBA00020311"/>
    </source>
</evidence>
<dbReference type="Gene3D" id="3.30.70.370">
    <property type="match status" value="1"/>
</dbReference>
<evidence type="ECO:0000256" key="17">
    <source>
        <dbReference type="SAM" id="MobiDB-lite"/>
    </source>
</evidence>
<evidence type="ECO:0000259" key="18">
    <source>
        <dbReference type="SMART" id="SM00474"/>
    </source>
</evidence>
<dbReference type="Pfam" id="PF01367">
    <property type="entry name" value="5_3_exonuc"/>
    <property type="match status" value="1"/>
</dbReference>
<evidence type="ECO:0000313" key="21">
    <source>
        <dbReference type="EMBL" id="AHJ95823.1"/>
    </source>
</evidence>
<dbReference type="Proteomes" id="UP000019423">
    <property type="component" value="Chromosome"/>
</dbReference>
<dbReference type="InterPro" id="IPR012337">
    <property type="entry name" value="RNaseH-like_sf"/>
</dbReference>
<sequence length="975" mass="108237">MLWPGPVAFRTFASMTPNAPANQPHKLFLLDAFALIYRAHFAFSKNPRVNSKGLNTGAILGFTNTLVEVLQKEKPTHIGVAFDAAKKTFRHEQYAEYKAQRQAMPEDIGLAIPYIKQIIKAFHIPILMVEGFEADDVIGTLARRAEAQGFGEVFMMTPDKDYCQLVTDCIKIYRPAFMGNAAEILDVAHVLQRFEIERPEQVIDILGLQGDASDNIPGIPGIGEKTAKALIQKYGSVENLIANVDQLKGKQQENVRNFAEQGLMSKELATIHLDVPIEFEADKLVLDQPDAEALRQLFEELEFRQLAARVLGGGSPAGVSAAPAGRGARRPKVAEAQGSLFGNSSDAAVAIGAEEGETNSFGAPAGPRLTLQDVPHQYHLIDTPELRKSLLEFLLLQTEVSFDTETTGLDTMTARLVGLSFCWLSGEAYYVPVPHDDHAAAHALIDEFCPFFEAAHILKIGQNIKYDLTILKHYNVQVSGPLFDTMLAHYLLEPDMRHNMDVLAETYLHYTPVSITELIGPKGKNQKTMADLPPAEVSDYACEDADVTLQLKHVFEPMLKEVGLLDLLNEVENPLVPVLADIEYEGVKIDSSAMGEYSAELQGYIVDIEKQIFLEAGQEFNIGSPKQLGEVLFDKMDLGRGKIKKTKTGQYATGEEILSQLAADAPIAALILEYRQLTKLRSTYVEALPQLVCELDGRVHTSFNQAVTATGRLSSTNPNLQNIPIRTEKGREIRKAFVPRDAGHVLLAADYSQVELRIMADFSGDKTMIEAFRQGLDIHTSTASKVFKVPLSEVDSEMRRKAKTVNFGIIYGISSFGLAQRIGISRKEATDIIDTYFEEFSSVKQFMDDSINKARELEYATTLLGRRRYLRDINSRNATLRGYTERNAINAPIQGTAADIIKKAMINIHEWLRQEKLKTKMILQVHDELVFDAVQEEVAYITPKIKELMATALLLPHGVPLEVEVGTGQNWLQAH</sequence>
<keyword evidence="13 16" id="KW-0234">DNA repair</keyword>
<dbReference type="InterPro" id="IPR002298">
    <property type="entry name" value="DNA_polymerase_A"/>
</dbReference>
<dbReference type="Gene3D" id="3.30.420.10">
    <property type="entry name" value="Ribonuclease H-like superfamily/Ribonuclease H"/>
    <property type="match status" value="1"/>
</dbReference>
<evidence type="ECO:0000256" key="7">
    <source>
        <dbReference type="ARBA" id="ARBA00022722"/>
    </source>
</evidence>
<evidence type="ECO:0000256" key="10">
    <source>
        <dbReference type="ARBA" id="ARBA00022839"/>
    </source>
</evidence>
<feature type="domain" description="DNA-directed DNA polymerase family A palm" evidence="20">
    <location>
        <begin position="730"/>
        <end position="937"/>
    </location>
</feature>
<evidence type="ECO:0000256" key="5">
    <source>
        <dbReference type="ARBA" id="ARBA00022695"/>
    </source>
</evidence>
<dbReference type="PATRIC" id="fig|1227739.3.peg.499"/>
<dbReference type="Pfam" id="PF02739">
    <property type="entry name" value="5_3_exonuc_N"/>
    <property type="match status" value="1"/>
</dbReference>
<comment type="function">
    <text evidence="16">In addition to polymerase activity, this DNA polymerase exhibits 3'-5' and 5'-3' exonuclease activity.</text>
</comment>
<dbReference type="GO" id="GO:0008408">
    <property type="term" value="F:3'-5' exonuclease activity"/>
    <property type="evidence" value="ECO:0007669"/>
    <property type="project" value="UniProtKB-UniRule"/>
</dbReference>
<organism evidence="21 22">
    <name type="scientific">Hymenobacter swuensis DY53</name>
    <dbReference type="NCBI Taxonomy" id="1227739"/>
    <lineage>
        <taxon>Bacteria</taxon>
        <taxon>Pseudomonadati</taxon>
        <taxon>Bacteroidota</taxon>
        <taxon>Cytophagia</taxon>
        <taxon>Cytophagales</taxon>
        <taxon>Hymenobacteraceae</taxon>
        <taxon>Hymenobacter</taxon>
    </lineage>
</organism>
<evidence type="ECO:0000256" key="12">
    <source>
        <dbReference type="ARBA" id="ARBA00023125"/>
    </source>
</evidence>
<dbReference type="InterPro" id="IPR043502">
    <property type="entry name" value="DNA/RNA_pol_sf"/>
</dbReference>
<dbReference type="HOGENOM" id="CLU_004675_0_0_10"/>
<dbReference type="CDD" id="cd09859">
    <property type="entry name" value="PIN_53EXO"/>
    <property type="match status" value="1"/>
</dbReference>
<evidence type="ECO:0000256" key="6">
    <source>
        <dbReference type="ARBA" id="ARBA00022705"/>
    </source>
</evidence>
<evidence type="ECO:0000256" key="2">
    <source>
        <dbReference type="ARBA" id="ARBA00012417"/>
    </source>
</evidence>
<dbReference type="Gene3D" id="1.10.150.20">
    <property type="entry name" value="5' to 3' exonuclease, C-terminal subdomain"/>
    <property type="match status" value="2"/>
</dbReference>
<dbReference type="PROSITE" id="PS00447">
    <property type="entry name" value="DNA_POLYMERASE_A"/>
    <property type="match status" value="1"/>
</dbReference>
<dbReference type="STRING" id="1227739.Hsw_0228"/>
<dbReference type="FunFam" id="1.10.150.20:FF:000003">
    <property type="entry name" value="DNA polymerase I"/>
    <property type="match status" value="1"/>
</dbReference>
<dbReference type="SUPFAM" id="SSF47807">
    <property type="entry name" value="5' to 3' exonuclease, C-terminal subdomain"/>
    <property type="match status" value="1"/>
</dbReference>
<dbReference type="InterPro" id="IPR008918">
    <property type="entry name" value="HhH2"/>
</dbReference>
<dbReference type="EMBL" id="CP007145">
    <property type="protein sequence ID" value="AHJ95823.1"/>
    <property type="molecule type" value="Genomic_DNA"/>
</dbReference>
<dbReference type="NCBIfam" id="NF004397">
    <property type="entry name" value="PRK05755.1"/>
    <property type="match status" value="1"/>
</dbReference>
<keyword evidence="9 16" id="KW-0378">Hydrolase</keyword>
<dbReference type="KEGG" id="hsw:Hsw_0228"/>
<dbReference type="GO" id="GO:0008409">
    <property type="term" value="F:5'-3' exonuclease activity"/>
    <property type="evidence" value="ECO:0007669"/>
    <property type="project" value="UniProtKB-UniRule"/>
</dbReference>
<dbReference type="Gene3D" id="3.40.50.1010">
    <property type="entry name" value="5'-nuclease"/>
    <property type="match status" value="1"/>
</dbReference>
<gene>
    <name evidence="16" type="primary">polA</name>
    <name evidence="21" type="ORF">Hsw_0228</name>
</gene>
<evidence type="ECO:0000256" key="11">
    <source>
        <dbReference type="ARBA" id="ARBA00022932"/>
    </source>
</evidence>
<protein>
    <recommendedName>
        <fullName evidence="3 15">DNA polymerase I</fullName>
        <ecNumber evidence="2 15">2.7.7.7</ecNumber>
    </recommendedName>
</protein>
<evidence type="ECO:0000256" key="15">
    <source>
        <dbReference type="NCBIfam" id="TIGR00593"/>
    </source>
</evidence>
<dbReference type="CDD" id="cd09898">
    <property type="entry name" value="H3TH_53EXO"/>
    <property type="match status" value="1"/>
</dbReference>
<dbReference type="CDD" id="cd06139">
    <property type="entry name" value="DNA_polA_I_Ecoli_like_exo"/>
    <property type="match status" value="1"/>
</dbReference>
<dbReference type="PANTHER" id="PTHR10133">
    <property type="entry name" value="DNA POLYMERASE I"/>
    <property type="match status" value="1"/>
</dbReference>
<dbReference type="InterPro" id="IPR029060">
    <property type="entry name" value="PIN-like_dom_sf"/>
</dbReference>
<feature type="compositionally biased region" description="Low complexity" evidence="17">
    <location>
        <begin position="317"/>
        <end position="326"/>
    </location>
</feature>
<comment type="similarity">
    <text evidence="1 16">Belongs to the DNA polymerase type-A family.</text>
</comment>
<keyword evidence="10 16" id="KW-0269">Exonuclease</keyword>
<dbReference type="GO" id="GO:0003677">
    <property type="term" value="F:DNA binding"/>
    <property type="evidence" value="ECO:0007669"/>
    <property type="project" value="UniProtKB-UniRule"/>
</dbReference>
<keyword evidence="12 16" id="KW-0238">DNA-binding</keyword>
<dbReference type="SMART" id="SM00279">
    <property type="entry name" value="HhH2"/>
    <property type="match status" value="1"/>
</dbReference>
<dbReference type="Pfam" id="PF01612">
    <property type="entry name" value="DNA_pol_A_exo1"/>
    <property type="match status" value="1"/>
</dbReference>
<keyword evidence="5 16" id="KW-0548">Nucleotidyltransferase</keyword>
<dbReference type="InterPro" id="IPR020046">
    <property type="entry name" value="5-3_exonucl_a-hlix_arch_N"/>
</dbReference>
<keyword evidence="4 16" id="KW-0808">Transferase</keyword>
<keyword evidence="22" id="KW-1185">Reference proteome</keyword>
<dbReference type="eggNOG" id="COG0258">
    <property type="taxonomic scope" value="Bacteria"/>
</dbReference>
<dbReference type="SUPFAM" id="SSF88723">
    <property type="entry name" value="PIN domain-like"/>
    <property type="match status" value="1"/>
</dbReference>
<dbReference type="Pfam" id="PF00476">
    <property type="entry name" value="DNA_pol_A"/>
    <property type="match status" value="1"/>
</dbReference>
<evidence type="ECO:0000256" key="4">
    <source>
        <dbReference type="ARBA" id="ARBA00022679"/>
    </source>
</evidence>
<feature type="domain" description="3'-5' exonuclease" evidence="18">
    <location>
        <begin position="378"/>
        <end position="560"/>
    </location>
</feature>
<dbReference type="InterPro" id="IPR018320">
    <property type="entry name" value="DNA_polymerase_1"/>
</dbReference>
<dbReference type="SMART" id="SM00475">
    <property type="entry name" value="53EXOc"/>
    <property type="match status" value="1"/>
</dbReference>
<feature type="region of interest" description="Disordered" evidence="17">
    <location>
        <begin position="315"/>
        <end position="334"/>
    </location>
</feature>
<keyword evidence="7" id="KW-0540">Nuclease</keyword>
<dbReference type="InterPro" id="IPR036397">
    <property type="entry name" value="RNaseH_sf"/>
</dbReference>
<dbReference type="PRINTS" id="PR00868">
    <property type="entry name" value="DNAPOLI"/>
</dbReference>
<dbReference type="InterPro" id="IPR020045">
    <property type="entry name" value="DNA_polI_H3TH"/>
</dbReference>
<dbReference type="InterPro" id="IPR002421">
    <property type="entry name" value="5-3_exonuclease"/>
</dbReference>
<accession>W8ETE5</accession>
<dbReference type="SUPFAM" id="SSF53098">
    <property type="entry name" value="Ribonuclease H-like"/>
    <property type="match status" value="1"/>
</dbReference>
<name>W8ETE5_9BACT</name>
<reference evidence="21 22" key="1">
    <citation type="submission" date="2014-01" db="EMBL/GenBank/DDBJ databases">
        <title>Complete genome sequence of ionizing-radiation resistance bacterium Hymenobacter swuensis DY53.</title>
        <authorList>
            <person name="Jung J.-H."/>
            <person name="Jeong S.-W."/>
            <person name="Joe M.-H."/>
            <person name="Cho y.-j."/>
            <person name="Kim M.-K."/>
            <person name="Lim S.-Y."/>
        </authorList>
    </citation>
    <scope>NUCLEOTIDE SEQUENCE [LARGE SCALE GENOMIC DNA]</scope>
    <source>
        <strain evidence="21 22">DY53</strain>
    </source>
</reference>
<evidence type="ECO:0000313" key="22">
    <source>
        <dbReference type="Proteomes" id="UP000019423"/>
    </source>
</evidence>
<dbReference type="GO" id="GO:0006261">
    <property type="term" value="P:DNA-templated DNA replication"/>
    <property type="evidence" value="ECO:0007669"/>
    <property type="project" value="UniProtKB-UniRule"/>
</dbReference>